<evidence type="ECO:0000313" key="4">
    <source>
        <dbReference type="Proteomes" id="UP000192418"/>
    </source>
</evidence>
<evidence type="ECO:0000256" key="1">
    <source>
        <dbReference type="ARBA" id="ARBA00009981"/>
    </source>
</evidence>
<dbReference type="InterPro" id="IPR006442">
    <property type="entry name" value="Antitoxin_Phd/YefM"/>
</dbReference>
<dbReference type="AlphaFoldDB" id="A0A1W1Z193"/>
<dbReference type="PANTHER" id="PTHR33713">
    <property type="entry name" value="ANTITOXIN YAFN-RELATED"/>
    <property type="match status" value="1"/>
</dbReference>
<dbReference type="Proteomes" id="UP000192418">
    <property type="component" value="Unassembled WGS sequence"/>
</dbReference>
<dbReference type="SUPFAM" id="SSF143120">
    <property type="entry name" value="YefM-like"/>
    <property type="match status" value="1"/>
</dbReference>
<dbReference type="Pfam" id="PF02604">
    <property type="entry name" value="PhdYeFM_antitox"/>
    <property type="match status" value="1"/>
</dbReference>
<dbReference type="RefSeq" id="WP_084066737.1">
    <property type="nucleotide sequence ID" value="NZ_FWXY01000002.1"/>
</dbReference>
<protein>
    <recommendedName>
        <fullName evidence="2">Antitoxin</fullName>
    </recommendedName>
</protein>
<accession>A0A1W1Z193</accession>
<dbReference type="InterPro" id="IPR036165">
    <property type="entry name" value="YefM-like_sf"/>
</dbReference>
<evidence type="ECO:0000313" key="3">
    <source>
        <dbReference type="EMBL" id="SMC42225.1"/>
    </source>
</evidence>
<organism evidence="3 4">
    <name type="scientific">Desulfocicer vacuolatum DSM 3385</name>
    <dbReference type="NCBI Taxonomy" id="1121400"/>
    <lineage>
        <taxon>Bacteria</taxon>
        <taxon>Pseudomonadati</taxon>
        <taxon>Thermodesulfobacteriota</taxon>
        <taxon>Desulfobacteria</taxon>
        <taxon>Desulfobacterales</taxon>
        <taxon>Desulfobacteraceae</taxon>
        <taxon>Desulfocicer</taxon>
    </lineage>
</organism>
<reference evidence="3 4" key="1">
    <citation type="submission" date="2017-04" db="EMBL/GenBank/DDBJ databases">
        <authorList>
            <person name="Afonso C.L."/>
            <person name="Miller P.J."/>
            <person name="Scott M.A."/>
            <person name="Spackman E."/>
            <person name="Goraichik I."/>
            <person name="Dimitrov K.M."/>
            <person name="Suarez D.L."/>
            <person name="Swayne D.E."/>
        </authorList>
    </citation>
    <scope>NUCLEOTIDE SEQUENCE [LARGE SCALE GENOMIC DNA]</scope>
    <source>
        <strain evidence="3 4">DSM 3385</strain>
    </source>
</reference>
<proteinExistence type="inferred from homology"/>
<gene>
    <name evidence="3" type="ORF">SAMN02746065_10249</name>
</gene>
<dbReference type="Gene3D" id="3.40.1620.10">
    <property type="entry name" value="YefM-like domain"/>
    <property type="match status" value="1"/>
</dbReference>
<dbReference type="InterPro" id="IPR051405">
    <property type="entry name" value="phD/YefM_antitoxin"/>
</dbReference>
<dbReference type="NCBIfam" id="TIGR01552">
    <property type="entry name" value="phd_fam"/>
    <property type="match status" value="1"/>
</dbReference>
<comment type="function">
    <text evidence="2">Antitoxin component of a type II toxin-antitoxin (TA) system.</text>
</comment>
<keyword evidence="4" id="KW-1185">Reference proteome</keyword>
<dbReference type="PANTHER" id="PTHR33713:SF6">
    <property type="entry name" value="ANTITOXIN YEFM"/>
    <property type="match status" value="1"/>
</dbReference>
<name>A0A1W1Z193_9BACT</name>
<sequence>MKETTANEFRKKLKYYVDMTIENHKPLRINRRNGQNFVVLSESDWKAIEETLYLNQFAGLVESIHDAAAESLDEGTALEDLDW</sequence>
<comment type="similarity">
    <text evidence="1 2">Belongs to the phD/YefM antitoxin family.</text>
</comment>
<evidence type="ECO:0000256" key="2">
    <source>
        <dbReference type="RuleBase" id="RU362080"/>
    </source>
</evidence>
<dbReference type="STRING" id="1121400.SAMN02746065_10249"/>
<dbReference type="OrthoDB" id="9802003at2"/>
<dbReference type="EMBL" id="FWXY01000002">
    <property type="protein sequence ID" value="SMC42225.1"/>
    <property type="molecule type" value="Genomic_DNA"/>
</dbReference>